<proteinExistence type="predicted"/>
<comment type="caution">
    <text evidence="1">The sequence shown here is derived from an EMBL/GenBank/DDBJ whole genome shotgun (WGS) entry which is preliminary data.</text>
</comment>
<protein>
    <submittedName>
        <fullName evidence="1">Uncharacterized protein</fullName>
    </submittedName>
</protein>
<evidence type="ECO:0000313" key="1">
    <source>
        <dbReference type="EMBL" id="KDS39231.1"/>
    </source>
</evidence>
<accession>A0AB34LB47</accession>
<organism evidence="1 2">
    <name type="scientific">Parabacteroides distasonis str. 3776 D15 i</name>
    <dbReference type="NCBI Taxonomy" id="1339342"/>
    <lineage>
        <taxon>Bacteria</taxon>
        <taxon>Pseudomonadati</taxon>
        <taxon>Bacteroidota</taxon>
        <taxon>Bacteroidia</taxon>
        <taxon>Bacteroidales</taxon>
        <taxon>Tannerellaceae</taxon>
        <taxon>Parabacteroides</taxon>
    </lineage>
</organism>
<name>A0AB34LB47_PARDI</name>
<gene>
    <name evidence="1" type="ORF">M091_4535</name>
</gene>
<dbReference type="EMBL" id="JNHK01000058">
    <property type="protein sequence ID" value="KDS39231.1"/>
    <property type="molecule type" value="Genomic_DNA"/>
</dbReference>
<dbReference type="Proteomes" id="UP000027850">
    <property type="component" value="Unassembled WGS sequence"/>
</dbReference>
<sequence>MKEIFKHSNEINMLCGEGSLFRTSFAEKVNQEVTEGDYNPMQPLYDQITNFLNKGGRFSIILEKKGNSFIDDLAANINSLIRDKIEEGQVLVYKLDSELKPEFHFSIGDDNKYRRELGAEEHSAFANFNDIKNTEALKKQFQSLLLSSHKIIN</sequence>
<reference evidence="1 2" key="1">
    <citation type="submission" date="2014-04" db="EMBL/GenBank/DDBJ databases">
        <authorList>
            <person name="Sears C."/>
            <person name="Carroll K."/>
            <person name="Sack B.R."/>
            <person name="Qadri F."/>
            <person name="Myers L.L."/>
            <person name="Chung G.-T."/>
            <person name="Escheverria P."/>
            <person name="Fraser C.M."/>
            <person name="Sadzewicz L."/>
            <person name="Shefchek K.A."/>
            <person name="Tallon L."/>
            <person name="Das S.P."/>
            <person name="Daugherty S."/>
            <person name="Mongodin E.F."/>
        </authorList>
    </citation>
    <scope>NUCLEOTIDE SEQUENCE [LARGE SCALE GENOMIC DNA]</scope>
    <source>
        <strain evidence="1 2">3776 D15 i</strain>
    </source>
</reference>
<evidence type="ECO:0000313" key="2">
    <source>
        <dbReference type="Proteomes" id="UP000027850"/>
    </source>
</evidence>
<dbReference type="AlphaFoldDB" id="A0AB34LB47"/>